<organism evidence="11 12">
    <name type="scientific">Lysobacter koreensis</name>
    <dbReference type="NCBI Taxonomy" id="266122"/>
    <lineage>
        <taxon>Bacteria</taxon>
        <taxon>Pseudomonadati</taxon>
        <taxon>Pseudomonadota</taxon>
        <taxon>Gammaproteobacteria</taxon>
        <taxon>Lysobacterales</taxon>
        <taxon>Lysobacteraceae</taxon>
        <taxon>Lysobacter</taxon>
    </lineage>
</organism>
<feature type="domain" description="P/Homo B" evidence="10">
    <location>
        <begin position="621"/>
        <end position="737"/>
    </location>
</feature>
<dbReference type="InterPro" id="IPR035986">
    <property type="entry name" value="PKD_dom_sf"/>
</dbReference>
<protein>
    <submittedName>
        <fullName evidence="11">M20/M25/M40 family metallo-hydrolase</fullName>
    </submittedName>
</protein>
<dbReference type="Gene3D" id="2.60.120.260">
    <property type="entry name" value="Galactose-binding domain-like"/>
    <property type="match status" value="1"/>
</dbReference>
<dbReference type="PROSITE" id="PS50093">
    <property type="entry name" value="PKD"/>
    <property type="match status" value="1"/>
</dbReference>
<dbReference type="PROSITE" id="PS51829">
    <property type="entry name" value="P_HOMO_B"/>
    <property type="match status" value="1"/>
</dbReference>
<dbReference type="CDD" id="cd00146">
    <property type="entry name" value="PKD"/>
    <property type="match status" value="1"/>
</dbReference>
<dbReference type="SUPFAM" id="SSF53187">
    <property type="entry name" value="Zn-dependent exopeptidases"/>
    <property type="match status" value="1"/>
</dbReference>
<dbReference type="InterPro" id="IPR008979">
    <property type="entry name" value="Galactose-bd-like_sf"/>
</dbReference>
<dbReference type="EMBL" id="JBHTIH010000006">
    <property type="protein sequence ID" value="MFD0739910.1"/>
    <property type="molecule type" value="Genomic_DNA"/>
</dbReference>
<dbReference type="Pfam" id="PF18911">
    <property type="entry name" value="PKD_4"/>
    <property type="match status" value="1"/>
</dbReference>
<keyword evidence="2" id="KW-0031">Aminopeptidase</keyword>
<dbReference type="InterPro" id="IPR007280">
    <property type="entry name" value="Peptidase_C_arc/bac"/>
</dbReference>
<evidence type="ECO:0000256" key="3">
    <source>
        <dbReference type="ARBA" id="ARBA00022670"/>
    </source>
</evidence>
<dbReference type="SUPFAM" id="SSF49299">
    <property type="entry name" value="PKD domain"/>
    <property type="match status" value="1"/>
</dbReference>
<evidence type="ECO:0000256" key="8">
    <source>
        <dbReference type="SAM" id="SignalP"/>
    </source>
</evidence>
<keyword evidence="5 8" id="KW-0732">Signal</keyword>
<keyword evidence="7" id="KW-0862">Zinc</keyword>
<keyword evidence="4" id="KW-0479">Metal-binding</keyword>
<keyword evidence="3" id="KW-0645">Protease</keyword>
<name>A0ABW2YNX5_9GAMM</name>
<evidence type="ECO:0000256" key="6">
    <source>
        <dbReference type="ARBA" id="ARBA00022801"/>
    </source>
</evidence>
<dbReference type="Gene3D" id="3.40.630.10">
    <property type="entry name" value="Zn peptidases"/>
    <property type="match status" value="1"/>
</dbReference>
<dbReference type="Gene3D" id="2.60.120.380">
    <property type="match status" value="1"/>
</dbReference>
<dbReference type="PANTHER" id="PTHR12147:SF56">
    <property type="entry name" value="AMINOPEPTIDASE YDR415C-RELATED"/>
    <property type="match status" value="1"/>
</dbReference>
<evidence type="ECO:0000313" key="12">
    <source>
        <dbReference type="Proteomes" id="UP001597090"/>
    </source>
</evidence>
<evidence type="ECO:0000259" key="10">
    <source>
        <dbReference type="PROSITE" id="PS51829"/>
    </source>
</evidence>
<dbReference type="SUPFAM" id="SSF49785">
    <property type="entry name" value="Galactose-binding domain-like"/>
    <property type="match status" value="1"/>
</dbReference>
<dbReference type="Pfam" id="PF04151">
    <property type="entry name" value="PPC"/>
    <property type="match status" value="1"/>
</dbReference>
<evidence type="ECO:0000256" key="2">
    <source>
        <dbReference type="ARBA" id="ARBA00022438"/>
    </source>
</evidence>
<dbReference type="RefSeq" id="WP_386812950.1">
    <property type="nucleotide sequence ID" value="NZ_JBHTIH010000006.1"/>
</dbReference>
<gene>
    <name evidence="11" type="ORF">ACFQZQ_11545</name>
</gene>
<dbReference type="InterPro" id="IPR000601">
    <property type="entry name" value="PKD_dom"/>
</dbReference>
<keyword evidence="6" id="KW-0378">Hydrolase</keyword>
<evidence type="ECO:0000256" key="4">
    <source>
        <dbReference type="ARBA" id="ARBA00022723"/>
    </source>
</evidence>
<dbReference type="InterPro" id="IPR013783">
    <property type="entry name" value="Ig-like_fold"/>
</dbReference>
<evidence type="ECO:0000259" key="9">
    <source>
        <dbReference type="PROSITE" id="PS50093"/>
    </source>
</evidence>
<feature type="signal peptide" evidence="8">
    <location>
        <begin position="1"/>
        <end position="22"/>
    </location>
</feature>
<sequence>MKLHPLHLALASLALFAGAAQAQSQAKHHHAIDAATAQQLERDPFAPVYIVTSRDTYQASLQGFATNASGRRDSVGSELVLAQVLAHQLTDISHRVHEDRKQCGGYFAFASRAQADAFIRSERAAQAVASTTTLAYTIDNQATVSPWLPQVSASNIFTTIDHLQGYQNRYYASTTGQQAAEWIRSTWQNLGAGRSDVSSELFTACSNCSTQPSVILTIQGAELPNEIVVLGGHLDSINSSGGGSSTQRAPGADDDASGIATLTEVLRVALASGWQPKRTVKFMAYAAEEVGLRGSNAIAQSFKNSGKNVVGVLQLDMTNYRTGSSVDMRITTDYTNTGLNAFMGNVFDTYLAPLGLVRGTTSCGYACSDHASWTSAGYPAGFMFEATTFNQIHSTGDTLANMGNNTNPSANIGKFALAFLGELAKTAGTTGNTPPVANFSSSVNGLTVAFTDTSSDADGSIASRSWTFGDGTQSTAATPSKTYAAAGTYSVALTVTDNGGASNTRTSSVTVGSGGGSVLSNGVAKTGQSGAAGAELRYTLPVPTDTAISNLKFVTAGGSGDADLYVKYGSAPTTTLNDCKSEGSSNAETCTIGTVQAGTYHVLVKGYSAFSGLSITGSYSTGPGVITYSNPADVTISDNVTVDSPITVSGRSGNAPTNASITVAIVHTYKGDLKVDLVAPDGSLYNLHNRTGGSADNVTGTFTKNLSSEALNGTWKLRVNDNASGDVGRIDSWSITF</sequence>
<dbReference type="InterPro" id="IPR045175">
    <property type="entry name" value="M28_fam"/>
</dbReference>
<comment type="cofactor">
    <cofactor evidence="1">
        <name>Ca(2+)</name>
        <dbReference type="ChEBI" id="CHEBI:29108"/>
    </cofactor>
</comment>
<dbReference type="InterPro" id="IPR002884">
    <property type="entry name" value="P_dom"/>
</dbReference>
<accession>A0ABW2YNX5</accession>
<dbReference type="Pfam" id="PF01483">
    <property type="entry name" value="P_proprotein"/>
    <property type="match status" value="1"/>
</dbReference>
<evidence type="ECO:0000256" key="5">
    <source>
        <dbReference type="ARBA" id="ARBA00022729"/>
    </source>
</evidence>
<dbReference type="InterPro" id="IPR007484">
    <property type="entry name" value="Peptidase_M28"/>
</dbReference>
<dbReference type="Pfam" id="PF04389">
    <property type="entry name" value="Peptidase_M28"/>
    <property type="match status" value="1"/>
</dbReference>
<dbReference type="Proteomes" id="UP001597090">
    <property type="component" value="Unassembled WGS sequence"/>
</dbReference>
<dbReference type="InterPro" id="IPR022409">
    <property type="entry name" value="PKD/Chitinase_dom"/>
</dbReference>
<dbReference type="SMART" id="SM00089">
    <property type="entry name" value="PKD"/>
    <property type="match status" value="1"/>
</dbReference>
<dbReference type="PANTHER" id="PTHR12147">
    <property type="entry name" value="METALLOPEPTIDASE M28 FAMILY MEMBER"/>
    <property type="match status" value="1"/>
</dbReference>
<reference evidence="12" key="1">
    <citation type="journal article" date="2019" name="Int. J. Syst. Evol. Microbiol.">
        <title>The Global Catalogue of Microorganisms (GCM) 10K type strain sequencing project: providing services to taxonomists for standard genome sequencing and annotation.</title>
        <authorList>
            <consortium name="The Broad Institute Genomics Platform"/>
            <consortium name="The Broad Institute Genome Sequencing Center for Infectious Disease"/>
            <person name="Wu L."/>
            <person name="Ma J."/>
        </authorList>
    </citation>
    <scope>NUCLEOTIDE SEQUENCE [LARGE SCALE GENOMIC DNA]</scope>
    <source>
        <strain evidence="12">CCUG 55491</strain>
    </source>
</reference>
<feature type="chain" id="PRO_5047029854" evidence="8">
    <location>
        <begin position="23"/>
        <end position="737"/>
    </location>
</feature>
<dbReference type="Gene3D" id="2.60.40.10">
    <property type="entry name" value="Immunoglobulins"/>
    <property type="match status" value="1"/>
</dbReference>
<comment type="caution">
    <text evidence="11">The sequence shown here is derived from an EMBL/GenBank/DDBJ whole genome shotgun (WGS) entry which is preliminary data.</text>
</comment>
<feature type="domain" description="PKD" evidence="9">
    <location>
        <begin position="431"/>
        <end position="511"/>
    </location>
</feature>
<proteinExistence type="predicted"/>
<keyword evidence="12" id="KW-1185">Reference proteome</keyword>
<evidence type="ECO:0000256" key="7">
    <source>
        <dbReference type="ARBA" id="ARBA00022833"/>
    </source>
</evidence>
<evidence type="ECO:0000256" key="1">
    <source>
        <dbReference type="ARBA" id="ARBA00001913"/>
    </source>
</evidence>
<evidence type="ECO:0000313" key="11">
    <source>
        <dbReference type="EMBL" id="MFD0739910.1"/>
    </source>
</evidence>